<evidence type="ECO:0000313" key="1">
    <source>
        <dbReference type="EMBL" id="TGY91325.1"/>
    </source>
</evidence>
<protein>
    <submittedName>
        <fullName evidence="1">Aminoglycoside phosphotransferase family protein</fullName>
    </submittedName>
</protein>
<name>A0AC61RQY3_9FIRM</name>
<proteinExistence type="predicted"/>
<organism evidence="1 2">
    <name type="scientific">Petralouisia muris</name>
    <dbReference type="NCBI Taxonomy" id="3032872"/>
    <lineage>
        <taxon>Bacteria</taxon>
        <taxon>Bacillati</taxon>
        <taxon>Bacillota</taxon>
        <taxon>Clostridia</taxon>
        <taxon>Lachnospirales</taxon>
        <taxon>Lachnospiraceae</taxon>
        <taxon>Petralouisia</taxon>
    </lineage>
</organism>
<evidence type="ECO:0000313" key="2">
    <source>
        <dbReference type="Proteomes" id="UP000304953"/>
    </source>
</evidence>
<keyword evidence="2" id="KW-1185">Reference proteome</keyword>
<comment type="caution">
    <text evidence="1">The sequence shown here is derived from an EMBL/GenBank/DDBJ whole genome shotgun (WGS) entry which is preliminary data.</text>
</comment>
<gene>
    <name evidence="1" type="ORF">E5329_21570</name>
</gene>
<accession>A0AC61RQY3</accession>
<dbReference type="Proteomes" id="UP000304953">
    <property type="component" value="Unassembled WGS sequence"/>
</dbReference>
<sequence length="331" mass="38220">MDTLQMYFNRIDVIENNCFNILAKLVCEVYRLGIFQNAEIIPIGYEDFNAMISTSTGKYLVKVFNNKRTDDNAYQCIERTKQASENGLPVPRVFPNAQGDFLSYMYIGSSRFRLAVIEYVDGVNFHQLGIKPTNDELISLVEMAYSLSKIKYVPPFIDDEWSIKNFLREFRLKRSRLTKRQISLIDPIYDSFAKFKFDALPKTFVHGDITSTNILRDKMGKLWLIDFSVSNYMARIIEVLIICDDLALVVGEREKSKERVSLCFDLWCRKVGATTFEREAFPLLFAVANAINIMNTEIERQEGMDSEENMMNMCQGLWGLSLISSDNLHLL</sequence>
<dbReference type="EMBL" id="SRYA01000061">
    <property type="protein sequence ID" value="TGY91325.1"/>
    <property type="molecule type" value="Genomic_DNA"/>
</dbReference>
<reference evidence="1" key="1">
    <citation type="submission" date="2019-04" db="EMBL/GenBank/DDBJ databases">
        <title>Microbes associate with the intestines of laboratory mice.</title>
        <authorList>
            <person name="Navarre W."/>
            <person name="Wong E."/>
            <person name="Huang K."/>
            <person name="Tropini C."/>
            <person name="Ng K."/>
            <person name="Yu B."/>
        </authorList>
    </citation>
    <scope>NUCLEOTIDE SEQUENCE</scope>
    <source>
        <strain evidence="1">NM01_1-7b</strain>
    </source>
</reference>